<evidence type="ECO:0000256" key="2">
    <source>
        <dbReference type="ARBA" id="ARBA00022980"/>
    </source>
</evidence>
<comment type="caution">
    <text evidence="6">The sequence shown here is derived from an EMBL/GenBank/DDBJ whole genome shotgun (WGS) entry which is preliminary data.</text>
</comment>
<name>A0A0G0IU77_9BACT</name>
<comment type="similarity">
    <text evidence="1 5">Belongs to the universal ribosomal protein uL10 family.</text>
</comment>
<keyword evidence="3 5" id="KW-0687">Ribonucleoprotein</keyword>
<dbReference type="GO" id="GO:0005840">
    <property type="term" value="C:ribosome"/>
    <property type="evidence" value="ECO:0007669"/>
    <property type="project" value="UniProtKB-KW"/>
</dbReference>
<dbReference type="Gene3D" id="6.10.250.290">
    <property type="match status" value="1"/>
</dbReference>
<keyword evidence="5" id="KW-0699">rRNA-binding</keyword>
<comment type="function">
    <text evidence="5">Forms part of the ribosomal stalk, playing a central role in the interaction of the ribosome with GTP-bound translation factors.</text>
</comment>
<reference evidence="6 7" key="1">
    <citation type="journal article" date="2015" name="Nature">
        <title>rRNA introns, odd ribosomes, and small enigmatic genomes across a large radiation of phyla.</title>
        <authorList>
            <person name="Brown C.T."/>
            <person name="Hug L.A."/>
            <person name="Thomas B.C."/>
            <person name="Sharon I."/>
            <person name="Castelle C.J."/>
            <person name="Singh A."/>
            <person name="Wilkins M.J."/>
            <person name="Williams K.H."/>
            <person name="Banfield J.F."/>
        </authorList>
    </citation>
    <scope>NUCLEOTIDE SEQUENCE [LARGE SCALE GENOMIC DNA]</scope>
</reference>
<dbReference type="SUPFAM" id="SSF160369">
    <property type="entry name" value="Ribosomal protein L10-like"/>
    <property type="match status" value="1"/>
</dbReference>
<dbReference type="Pfam" id="PF00466">
    <property type="entry name" value="Ribosomal_L10"/>
    <property type="match status" value="1"/>
</dbReference>
<dbReference type="GO" id="GO:1990904">
    <property type="term" value="C:ribonucleoprotein complex"/>
    <property type="evidence" value="ECO:0007669"/>
    <property type="project" value="UniProtKB-KW"/>
</dbReference>
<dbReference type="InterPro" id="IPR022973">
    <property type="entry name" value="Ribosomal_uL10_bac"/>
</dbReference>
<dbReference type="GO" id="GO:0006412">
    <property type="term" value="P:translation"/>
    <property type="evidence" value="ECO:0007669"/>
    <property type="project" value="UniProtKB-UniRule"/>
</dbReference>
<dbReference type="Proteomes" id="UP000034849">
    <property type="component" value="Unassembled WGS sequence"/>
</dbReference>
<keyword evidence="5" id="KW-0694">RNA-binding</keyword>
<proteinExistence type="inferred from homology"/>
<evidence type="ECO:0000313" key="6">
    <source>
        <dbReference type="EMBL" id="KKQ27694.1"/>
    </source>
</evidence>
<dbReference type="HAMAP" id="MF_00362">
    <property type="entry name" value="Ribosomal_uL10"/>
    <property type="match status" value="1"/>
</dbReference>
<evidence type="ECO:0000256" key="1">
    <source>
        <dbReference type="ARBA" id="ARBA00008889"/>
    </source>
</evidence>
<dbReference type="InterPro" id="IPR043141">
    <property type="entry name" value="Ribosomal_uL10-like_sf"/>
</dbReference>
<dbReference type="AlphaFoldDB" id="A0A0G0IU77"/>
<dbReference type="NCBIfam" id="NF000955">
    <property type="entry name" value="PRK00099.1-1"/>
    <property type="match status" value="1"/>
</dbReference>
<dbReference type="CDD" id="cd05797">
    <property type="entry name" value="Ribosomal_L10"/>
    <property type="match status" value="1"/>
</dbReference>
<comment type="subunit">
    <text evidence="5">Part of the ribosomal stalk of the 50S ribosomal subunit. The N-terminus interacts with L11 and the large rRNA to form the base of the stalk. The C-terminus forms an elongated spine to which L12 dimers bind in a sequential fashion forming a multimeric L10(L12)X complex.</text>
</comment>
<dbReference type="InterPro" id="IPR047865">
    <property type="entry name" value="Ribosomal_uL10_bac_type"/>
</dbReference>
<dbReference type="InterPro" id="IPR001790">
    <property type="entry name" value="Ribosomal_uL10"/>
</dbReference>
<evidence type="ECO:0000256" key="4">
    <source>
        <dbReference type="ARBA" id="ARBA00035202"/>
    </source>
</evidence>
<accession>A0A0G0IU77</accession>
<dbReference type="EMBL" id="LBSX01000006">
    <property type="protein sequence ID" value="KKQ27694.1"/>
    <property type="molecule type" value="Genomic_DNA"/>
</dbReference>
<organism evidence="6 7">
    <name type="scientific">Candidatus Magasanikbacteria bacterium GW2011_GWC2_37_14</name>
    <dbReference type="NCBI Taxonomy" id="1619046"/>
    <lineage>
        <taxon>Bacteria</taxon>
        <taxon>Candidatus Magasanikiibacteriota</taxon>
    </lineage>
</organism>
<evidence type="ECO:0000313" key="7">
    <source>
        <dbReference type="Proteomes" id="UP000034849"/>
    </source>
</evidence>
<gene>
    <name evidence="5" type="primary">rplJ</name>
    <name evidence="6" type="ORF">US42_C0006G0001</name>
</gene>
<evidence type="ECO:0000256" key="3">
    <source>
        <dbReference type="ARBA" id="ARBA00023274"/>
    </source>
</evidence>
<sequence>MPKTKEQKSQMISSLENGLKSAKSVVFANFQGLKVKESEELRKKCREQNVSLVASKKTLLRKALEAIGITLDTDKFSGGVAAIFGQGDEVAPAQLVAEFAKKHEVVTIFGGLLEGNLIDGVKVVELSKLPSKQCLLGQLVGTLNAPVSGFVNVLAGNLRNLVGVLNNIKETKTN</sequence>
<dbReference type="STRING" id="1619046.US42_C0006G0001"/>
<dbReference type="GO" id="GO:0070180">
    <property type="term" value="F:large ribosomal subunit rRNA binding"/>
    <property type="evidence" value="ECO:0007669"/>
    <property type="project" value="UniProtKB-UniRule"/>
</dbReference>
<dbReference type="PANTHER" id="PTHR11560">
    <property type="entry name" value="39S RIBOSOMAL PROTEIN L10, MITOCHONDRIAL"/>
    <property type="match status" value="1"/>
</dbReference>
<dbReference type="Gene3D" id="3.30.70.1730">
    <property type="match status" value="1"/>
</dbReference>
<evidence type="ECO:0000256" key="5">
    <source>
        <dbReference type="HAMAP-Rule" id="MF_00362"/>
    </source>
</evidence>
<protein>
    <recommendedName>
        <fullName evidence="4 5">Large ribosomal subunit protein uL10</fullName>
    </recommendedName>
</protein>
<keyword evidence="2 5" id="KW-0689">Ribosomal protein</keyword>